<evidence type="ECO:0000256" key="1">
    <source>
        <dbReference type="SAM" id="Phobius"/>
    </source>
</evidence>
<dbReference type="Proteomes" id="UP001517367">
    <property type="component" value="Unassembled WGS sequence"/>
</dbReference>
<proteinExistence type="predicted"/>
<feature type="transmembrane region" description="Helical" evidence="1">
    <location>
        <begin position="127"/>
        <end position="148"/>
    </location>
</feature>
<feature type="transmembrane region" description="Helical" evidence="1">
    <location>
        <begin position="86"/>
        <end position="107"/>
    </location>
</feature>
<keyword evidence="1" id="KW-0472">Membrane</keyword>
<protein>
    <submittedName>
        <fullName evidence="2">Anti-sigma factor family protein</fullName>
    </submittedName>
</protein>
<organism evidence="2 3">
    <name type="scientific">Pedobacter helvus</name>
    <dbReference type="NCBI Taxonomy" id="2563444"/>
    <lineage>
        <taxon>Bacteria</taxon>
        <taxon>Pseudomonadati</taxon>
        <taxon>Bacteroidota</taxon>
        <taxon>Sphingobacteriia</taxon>
        <taxon>Sphingobacteriales</taxon>
        <taxon>Sphingobacteriaceae</taxon>
        <taxon>Pedobacter</taxon>
    </lineage>
</organism>
<dbReference type="EMBL" id="SRMP02000012">
    <property type="protein sequence ID" value="MFN0291559.1"/>
    <property type="molecule type" value="Genomic_DNA"/>
</dbReference>
<keyword evidence="1" id="KW-0812">Transmembrane</keyword>
<dbReference type="RefSeq" id="WP_138728158.1">
    <property type="nucleotide sequence ID" value="NZ_SRMP02000012.1"/>
</dbReference>
<keyword evidence="1" id="KW-1133">Transmembrane helix</keyword>
<reference evidence="2 3" key="1">
    <citation type="submission" date="2024-12" db="EMBL/GenBank/DDBJ databases">
        <authorList>
            <person name="Hu S."/>
        </authorList>
    </citation>
    <scope>NUCLEOTIDE SEQUENCE [LARGE SCALE GENOMIC DNA]</scope>
    <source>
        <strain evidence="2 3">P-25</strain>
    </source>
</reference>
<comment type="caution">
    <text evidence="2">The sequence shown here is derived from an EMBL/GenBank/DDBJ whole genome shotgun (WGS) entry which is preliminary data.</text>
</comment>
<evidence type="ECO:0000313" key="3">
    <source>
        <dbReference type="Proteomes" id="UP001517367"/>
    </source>
</evidence>
<sequence>MTPQEEQLWNYIDGFCNVAEKVEIEKKLATDEAFKQLYLELLTVNEQLGTHLEVDEPSMSFTRNVMEQVKQEMAPIQLKTKVDQRIIYAIGGFFSVTLLALLTYAFATADFKMKMPSVNLDADVSALLNPTVLMVVLLINAALLLVYLDSLLRKGTKKTQKNGE</sequence>
<gene>
    <name evidence="2" type="ORF">E5L68_009140</name>
</gene>
<name>A0ABW9JGP0_9SPHI</name>
<evidence type="ECO:0000313" key="2">
    <source>
        <dbReference type="EMBL" id="MFN0291559.1"/>
    </source>
</evidence>
<accession>A0ABW9JGP0</accession>
<keyword evidence="3" id="KW-1185">Reference proteome</keyword>